<name>A0A8C1ZQ84_CYPCA</name>
<dbReference type="Ensembl" id="ENSCCRT00015096832.1">
    <property type="protein sequence ID" value="ENSCCRP00015093800.1"/>
    <property type="gene ID" value="ENSCCRG00015037809.1"/>
</dbReference>
<comment type="subcellular location">
    <subcellularLocation>
        <location evidence="1">Mitochondrion</location>
    </subcellularLocation>
</comment>
<dbReference type="SUPFAM" id="SSF47694">
    <property type="entry name" value="Cytochrome c oxidase subunit h"/>
    <property type="match status" value="1"/>
</dbReference>
<reference evidence="4" key="1">
    <citation type="submission" date="2025-08" db="UniProtKB">
        <authorList>
            <consortium name="Ensembl"/>
        </authorList>
    </citation>
    <scope>IDENTIFICATION</scope>
</reference>
<dbReference type="InterPro" id="IPR036549">
    <property type="entry name" value="CX6/COA6-like_sf"/>
</dbReference>
<dbReference type="PANTHER" id="PTHR11387">
    <property type="entry name" value="CYTOCHROME C OXIDASE SUBUNIT 6B"/>
    <property type="match status" value="1"/>
</dbReference>
<dbReference type="AlphaFoldDB" id="A0A8C1ZQ84"/>
<evidence type="ECO:0000313" key="4">
    <source>
        <dbReference type="Ensembl" id="ENSCCRP00015093800.1"/>
    </source>
</evidence>
<protein>
    <submittedName>
        <fullName evidence="4">Uncharacterized protein</fullName>
    </submittedName>
</protein>
<organism evidence="4 5">
    <name type="scientific">Cyprinus carpio</name>
    <name type="common">Common carp</name>
    <dbReference type="NCBI Taxonomy" id="7962"/>
    <lineage>
        <taxon>Eukaryota</taxon>
        <taxon>Metazoa</taxon>
        <taxon>Chordata</taxon>
        <taxon>Craniata</taxon>
        <taxon>Vertebrata</taxon>
        <taxon>Euteleostomi</taxon>
        <taxon>Actinopterygii</taxon>
        <taxon>Neopterygii</taxon>
        <taxon>Teleostei</taxon>
        <taxon>Ostariophysi</taxon>
        <taxon>Cypriniformes</taxon>
        <taxon>Cyprinidae</taxon>
        <taxon>Cyprininae</taxon>
        <taxon>Cyprinus</taxon>
    </lineage>
</organism>
<sequence>MIVASLWQFDSYLEHFSLLLIFENDMDESAVFFLSDFHRCNKALSSKGQDASPCEWYQRVYQSLCPMSWVNIPGVIF</sequence>
<dbReference type="InterPro" id="IPR048280">
    <property type="entry name" value="COX6B-like"/>
</dbReference>
<evidence type="ECO:0000313" key="5">
    <source>
        <dbReference type="Proteomes" id="UP000694700"/>
    </source>
</evidence>
<evidence type="ECO:0000256" key="3">
    <source>
        <dbReference type="ARBA" id="ARBA00023157"/>
    </source>
</evidence>
<keyword evidence="2" id="KW-0496">Mitochondrion</keyword>
<dbReference type="Gene3D" id="1.10.10.140">
    <property type="entry name" value="Cytochrome c oxidase, subunit VIb"/>
    <property type="match status" value="1"/>
</dbReference>
<dbReference type="GO" id="GO:0045277">
    <property type="term" value="C:respiratory chain complex IV"/>
    <property type="evidence" value="ECO:0007669"/>
    <property type="project" value="InterPro"/>
</dbReference>
<keyword evidence="3" id="KW-1015">Disulfide bond</keyword>
<accession>A0A8C1ZQ84</accession>
<proteinExistence type="predicted"/>
<dbReference type="GO" id="GO:0005739">
    <property type="term" value="C:mitochondrion"/>
    <property type="evidence" value="ECO:0007669"/>
    <property type="project" value="UniProtKB-SubCell"/>
</dbReference>
<evidence type="ECO:0000256" key="1">
    <source>
        <dbReference type="ARBA" id="ARBA00004173"/>
    </source>
</evidence>
<dbReference type="Proteomes" id="UP000694700">
    <property type="component" value="Unplaced"/>
</dbReference>
<evidence type="ECO:0000256" key="2">
    <source>
        <dbReference type="ARBA" id="ARBA00023128"/>
    </source>
</evidence>
<dbReference type="Pfam" id="PF02297">
    <property type="entry name" value="COX6B"/>
    <property type="match status" value="1"/>
</dbReference>
<dbReference type="InterPro" id="IPR003213">
    <property type="entry name" value="Cyt_c_oxidase_su6B"/>
</dbReference>